<dbReference type="InterPro" id="IPR012328">
    <property type="entry name" value="Chalcone/stilbene_synt_C"/>
</dbReference>
<evidence type="ECO:0000259" key="5">
    <source>
        <dbReference type="Pfam" id="PF02797"/>
    </source>
</evidence>
<dbReference type="Pfam" id="PF02797">
    <property type="entry name" value="Chal_sti_synt_C"/>
    <property type="match status" value="1"/>
</dbReference>
<keyword evidence="3" id="KW-0012">Acyltransferase</keyword>
<dbReference type="InterPro" id="IPR001099">
    <property type="entry name" value="Chalcone/stilbene_synt_N"/>
</dbReference>
<dbReference type="SUPFAM" id="SSF53901">
    <property type="entry name" value="Thiolase-like"/>
    <property type="match status" value="2"/>
</dbReference>
<dbReference type="Gene3D" id="3.40.47.10">
    <property type="match status" value="2"/>
</dbReference>
<name>A0A1Y2LMQ8_EPING</name>
<dbReference type="GO" id="GO:0030639">
    <property type="term" value="P:polyketide biosynthetic process"/>
    <property type="evidence" value="ECO:0007669"/>
    <property type="project" value="TreeGrafter"/>
</dbReference>
<dbReference type="PANTHER" id="PTHR11877">
    <property type="entry name" value="HYDROXYMETHYLGLUTARYL-COA SYNTHASE"/>
    <property type="match status" value="1"/>
</dbReference>
<proteinExistence type="inferred from homology"/>
<protein>
    <recommendedName>
        <fullName evidence="8">Chalcone synthase</fullName>
    </recommendedName>
</protein>
<keyword evidence="2 3" id="KW-0808">Transferase</keyword>
<reference evidence="6 7" key="1">
    <citation type="journal article" date="2017" name="Genome Announc.">
        <title>Genome sequence of the saprophytic ascomycete Epicoccum nigrum ICMP 19927 strain isolated from New Zealand.</title>
        <authorList>
            <person name="Fokin M."/>
            <person name="Fleetwood D."/>
            <person name="Weir B.S."/>
            <person name="Villas-Boas S.G."/>
        </authorList>
    </citation>
    <scope>NUCLEOTIDE SEQUENCE [LARGE SCALE GENOMIC DNA]</scope>
    <source>
        <strain evidence="6 7">ICMP 19927</strain>
    </source>
</reference>
<organism evidence="6 7">
    <name type="scientific">Epicoccum nigrum</name>
    <name type="common">Soil fungus</name>
    <name type="synonym">Epicoccum purpurascens</name>
    <dbReference type="NCBI Taxonomy" id="105696"/>
    <lineage>
        <taxon>Eukaryota</taxon>
        <taxon>Fungi</taxon>
        <taxon>Dikarya</taxon>
        <taxon>Ascomycota</taxon>
        <taxon>Pezizomycotina</taxon>
        <taxon>Dothideomycetes</taxon>
        <taxon>Pleosporomycetidae</taxon>
        <taxon>Pleosporales</taxon>
        <taxon>Pleosporineae</taxon>
        <taxon>Didymellaceae</taxon>
        <taxon>Epicoccum</taxon>
    </lineage>
</organism>
<evidence type="ECO:0000256" key="2">
    <source>
        <dbReference type="ARBA" id="ARBA00022679"/>
    </source>
</evidence>
<evidence type="ECO:0000313" key="6">
    <source>
        <dbReference type="EMBL" id="OSS44822.1"/>
    </source>
</evidence>
<comment type="similarity">
    <text evidence="1 3">Belongs to the thiolase-like superfamily. Chalcone/stilbene synthases family.</text>
</comment>
<evidence type="ECO:0000313" key="7">
    <source>
        <dbReference type="Proteomes" id="UP000193240"/>
    </source>
</evidence>
<evidence type="ECO:0000259" key="4">
    <source>
        <dbReference type="Pfam" id="PF00195"/>
    </source>
</evidence>
<dbReference type="InParanoid" id="A0A1Y2LMQ8"/>
<keyword evidence="7" id="KW-1185">Reference proteome</keyword>
<gene>
    <name evidence="6" type="ORF">B5807_10574</name>
</gene>
<dbReference type="STRING" id="105696.A0A1Y2LMQ8"/>
<evidence type="ECO:0000256" key="3">
    <source>
        <dbReference type="RuleBase" id="RU003633"/>
    </source>
</evidence>
<dbReference type="OMA" id="PIWGLGC"/>
<evidence type="ECO:0000256" key="1">
    <source>
        <dbReference type="ARBA" id="ARBA00005531"/>
    </source>
</evidence>
<dbReference type="PANTHER" id="PTHR11877:SF46">
    <property type="entry name" value="TYPE III POLYKETIDE SYNTHASE A"/>
    <property type="match status" value="1"/>
</dbReference>
<feature type="domain" description="Chalcone/stilbene synthase C-terminal" evidence="5">
    <location>
        <begin position="287"/>
        <end position="420"/>
    </location>
</feature>
<dbReference type="InterPro" id="IPR016039">
    <property type="entry name" value="Thiolase-like"/>
</dbReference>
<feature type="domain" description="Chalcone/stilbene synthase N-terminal" evidence="4">
    <location>
        <begin position="123"/>
        <end position="267"/>
    </location>
</feature>
<accession>A0A1Y2LMQ8</accession>
<dbReference type="AlphaFoldDB" id="A0A1Y2LMQ8"/>
<dbReference type="Proteomes" id="UP000193240">
    <property type="component" value="Unassembled WGS sequence"/>
</dbReference>
<dbReference type="Pfam" id="PF00195">
    <property type="entry name" value="Chal_sti_synt_N"/>
    <property type="match status" value="1"/>
</dbReference>
<dbReference type="EMBL" id="KZ107856">
    <property type="protein sequence ID" value="OSS44822.1"/>
    <property type="molecule type" value="Genomic_DNA"/>
</dbReference>
<dbReference type="InterPro" id="IPR011141">
    <property type="entry name" value="Polyketide_synthase_type-III"/>
</dbReference>
<evidence type="ECO:0008006" key="8">
    <source>
        <dbReference type="Google" id="ProtNLM"/>
    </source>
</evidence>
<dbReference type="GO" id="GO:0016747">
    <property type="term" value="F:acyltransferase activity, transferring groups other than amino-acyl groups"/>
    <property type="evidence" value="ECO:0007669"/>
    <property type="project" value="InterPro"/>
</dbReference>
<sequence>MANIYTMKGCVYAQFDSQFEEPEKSQQNIFSKYIPALLHIRHCLSVMTVDQLNSVFITGLAHKYPTYTQTKEDFAALVNTLVPEHVSSPGLKKLLGVNQTTGIHSRPTIADCSSWTEADAAPPAINELSQIFRTKGIDITVAACTEALDESQISAIDVTHVVAVTCTDQGSPGYDLLVSQKLGLLDGVQRTLLHGVGCAGGLSALREAANLAVASSARNLPARILVFATELCSLFLRAELQAACKDDKNLHIAPALFSDASAAVIVCNEKALNEKQRPIYKLEDWNSTLISGTEDHMSYSVSPNGMIAAITKQVPKATIGAIESIFNKICDSTHAPKDAKSFDWAIHPGGLAILKGAQQKMGLTDDHIRASLQVYQGFGNSSSPTVLIVLNMLRKMGTGRDGVIATSFGPGLLIEMILMQRCRDNHSPLTKRRSSIWKDSTIRVSSLIRLCSRVMRSSIVL</sequence>